<dbReference type="WBParaSite" id="PDA_v2.g1192.t1">
    <property type="protein sequence ID" value="PDA_v2.g1192.t1"/>
    <property type="gene ID" value="PDA_v2.g1192"/>
</dbReference>
<dbReference type="InterPro" id="IPR001245">
    <property type="entry name" value="Ser-Thr/Tyr_kinase_cat_dom"/>
</dbReference>
<evidence type="ECO:0000256" key="1">
    <source>
        <dbReference type="ARBA" id="ARBA00022679"/>
    </source>
</evidence>
<dbReference type="PANTHER" id="PTHR24418">
    <property type="entry name" value="TYROSINE-PROTEIN KINASE"/>
    <property type="match status" value="1"/>
</dbReference>
<keyword evidence="3 6" id="KW-0418">Kinase</keyword>
<dbReference type="InterPro" id="IPR011009">
    <property type="entry name" value="Kinase-like_dom_sf"/>
</dbReference>
<evidence type="ECO:0000256" key="5">
    <source>
        <dbReference type="ARBA" id="ARBA00023137"/>
    </source>
</evidence>
<evidence type="ECO:0000256" key="2">
    <source>
        <dbReference type="ARBA" id="ARBA00022741"/>
    </source>
</evidence>
<evidence type="ECO:0000256" key="7">
    <source>
        <dbReference type="SAM" id="MobiDB-lite"/>
    </source>
</evidence>
<accession>A0A914PB29</accession>
<dbReference type="InterPro" id="IPR000719">
    <property type="entry name" value="Prot_kinase_dom"/>
</dbReference>
<evidence type="ECO:0000313" key="9">
    <source>
        <dbReference type="Proteomes" id="UP000887578"/>
    </source>
</evidence>
<dbReference type="SUPFAM" id="SSF55550">
    <property type="entry name" value="SH2 domain"/>
    <property type="match status" value="1"/>
</dbReference>
<dbReference type="SUPFAM" id="SSF56112">
    <property type="entry name" value="Protein kinase-like (PK-like)"/>
    <property type="match status" value="1"/>
</dbReference>
<evidence type="ECO:0000256" key="3">
    <source>
        <dbReference type="ARBA" id="ARBA00022777"/>
    </source>
</evidence>
<feature type="compositionally biased region" description="Acidic residues" evidence="7">
    <location>
        <begin position="446"/>
        <end position="463"/>
    </location>
</feature>
<dbReference type="AlphaFoldDB" id="A0A914PB29"/>
<dbReference type="SMART" id="SM00252">
    <property type="entry name" value="SH2"/>
    <property type="match status" value="1"/>
</dbReference>
<feature type="compositionally biased region" description="Basic and acidic residues" evidence="7">
    <location>
        <begin position="508"/>
        <end position="534"/>
    </location>
</feature>
<keyword evidence="1 6" id="KW-0808">Transferase</keyword>
<comment type="similarity">
    <text evidence="6">Belongs to the protein kinase superfamily. Tyr protein kinase family.</text>
</comment>
<dbReference type="Proteomes" id="UP000887578">
    <property type="component" value="Unplaced"/>
</dbReference>
<dbReference type="GO" id="GO:0005524">
    <property type="term" value="F:ATP binding"/>
    <property type="evidence" value="ECO:0007669"/>
    <property type="project" value="UniProtKB-KW"/>
</dbReference>
<comment type="catalytic activity">
    <reaction evidence="6">
        <text>L-tyrosyl-[protein] + ATP = O-phospho-L-tyrosyl-[protein] + ADP + H(+)</text>
        <dbReference type="Rhea" id="RHEA:10596"/>
        <dbReference type="Rhea" id="RHEA-COMP:10136"/>
        <dbReference type="Rhea" id="RHEA-COMP:20101"/>
        <dbReference type="ChEBI" id="CHEBI:15378"/>
        <dbReference type="ChEBI" id="CHEBI:30616"/>
        <dbReference type="ChEBI" id="CHEBI:46858"/>
        <dbReference type="ChEBI" id="CHEBI:61978"/>
        <dbReference type="ChEBI" id="CHEBI:456216"/>
        <dbReference type="EC" id="2.7.10.2"/>
    </reaction>
</comment>
<sequence length="568" mass="65384">MDDLRTKFEPINAEIRPAIVKNEESSISLQIKELEKATNNSNPPSATFTTPISRQAEIDQLCVTDSIKDADYYLGLVHRNFDNLLKNDGDFILRKSFNDDKVVVVLDVLHMGRPYNFLVNKDNDGYYFGTHHEDTVKALIEWHMKSKAPVSEESGCKLLTPINRPYDMLQHNSFKFIKKLNGGSFGEICLYEFKDNGGIGTVAVKSYYVKNSIKMHTGFMREVKRMKEFNHKNIVEFYGFAVHKDPLYLVMEFCHHGSLLDYLRKKDGHLPQKTYLRFCIEAAEALNYLHQQNLLHGHICAKHFLVNAELKLCDFNLTDTAENIKIEELFEKGAEKWLPCETIKDKIFTKKSEIWSFGVLLFEIYSDGKEPYPGYSGLQFQTNVLKNNCQQLQMPEKAPIAVKLLAEKCWLETSLERPDISTILKILKDIEIHTPRSDTSIKSKESDEEEDESEESVDSYDEGSTDRQRSGSSFTGGHHHGHASATYCNNIFDNVIKDLYSIIREIPHENASDDHGPIRRPTTSDRDQNGEPKRKEKSPRNSFYFININYKSNNKKISKKRDTISHVR</sequence>
<dbReference type="Pfam" id="PF07714">
    <property type="entry name" value="PK_Tyr_Ser-Thr"/>
    <property type="match status" value="1"/>
</dbReference>
<feature type="domain" description="Protein kinase" evidence="8">
    <location>
        <begin position="174"/>
        <end position="432"/>
    </location>
</feature>
<dbReference type="Gene3D" id="3.30.505.10">
    <property type="entry name" value="SH2 domain"/>
    <property type="match status" value="1"/>
</dbReference>
<protein>
    <recommendedName>
        <fullName evidence="6">Tyrosine-protein kinase</fullName>
        <ecNumber evidence="6">2.7.10.2</ecNumber>
    </recommendedName>
</protein>
<dbReference type="InterPro" id="IPR050198">
    <property type="entry name" value="Non-receptor_tyrosine_kinases"/>
</dbReference>
<evidence type="ECO:0000313" key="10">
    <source>
        <dbReference type="WBParaSite" id="PDA_v2.g1192.t1"/>
    </source>
</evidence>
<dbReference type="Gene3D" id="1.10.510.10">
    <property type="entry name" value="Transferase(Phosphotransferase) domain 1"/>
    <property type="match status" value="1"/>
</dbReference>
<proteinExistence type="inferred from homology"/>
<evidence type="ECO:0000259" key="8">
    <source>
        <dbReference type="PROSITE" id="PS50011"/>
    </source>
</evidence>
<dbReference type="InterPro" id="IPR036860">
    <property type="entry name" value="SH2_dom_sf"/>
</dbReference>
<organism evidence="9 10">
    <name type="scientific">Panagrolaimus davidi</name>
    <dbReference type="NCBI Taxonomy" id="227884"/>
    <lineage>
        <taxon>Eukaryota</taxon>
        <taxon>Metazoa</taxon>
        <taxon>Ecdysozoa</taxon>
        <taxon>Nematoda</taxon>
        <taxon>Chromadorea</taxon>
        <taxon>Rhabditida</taxon>
        <taxon>Tylenchina</taxon>
        <taxon>Panagrolaimomorpha</taxon>
        <taxon>Panagrolaimoidea</taxon>
        <taxon>Panagrolaimidae</taxon>
        <taxon>Panagrolaimus</taxon>
    </lineage>
</organism>
<dbReference type="PROSITE" id="PS50011">
    <property type="entry name" value="PROTEIN_KINASE_DOM"/>
    <property type="match status" value="1"/>
</dbReference>
<evidence type="ECO:0000256" key="4">
    <source>
        <dbReference type="ARBA" id="ARBA00022840"/>
    </source>
</evidence>
<feature type="region of interest" description="Disordered" evidence="7">
    <location>
        <begin position="508"/>
        <end position="545"/>
    </location>
</feature>
<keyword evidence="5 6" id="KW-0829">Tyrosine-protein kinase</keyword>
<keyword evidence="4 6" id="KW-0067">ATP-binding</keyword>
<name>A0A914PB29_9BILA</name>
<evidence type="ECO:0000256" key="6">
    <source>
        <dbReference type="RuleBase" id="RU362096"/>
    </source>
</evidence>
<feature type="region of interest" description="Disordered" evidence="7">
    <location>
        <begin position="438"/>
        <end position="480"/>
    </location>
</feature>
<keyword evidence="2 6" id="KW-0547">Nucleotide-binding</keyword>
<keyword evidence="9" id="KW-1185">Reference proteome</keyword>
<dbReference type="GO" id="GO:0004715">
    <property type="term" value="F:non-membrane spanning protein tyrosine kinase activity"/>
    <property type="evidence" value="ECO:0007669"/>
    <property type="project" value="UniProtKB-EC"/>
</dbReference>
<dbReference type="EC" id="2.7.10.2" evidence="6"/>
<dbReference type="InterPro" id="IPR000980">
    <property type="entry name" value="SH2"/>
</dbReference>
<reference evidence="10" key="1">
    <citation type="submission" date="2022-11" db="UniProtKB">
        <authorList>
            <consortium name="WormBaseParasite"/>
        </authorList>
    </citation>
    <scope>IDENTIFICATION</scope>
</reference>
<dbReference type="PRINTS" id="PR00109">
    <property type="entry name" value="TYRKINASE"/>
</dbReference>